<proteinExistence type="predicted"/>
<evidence type="ECO:0000256" key="1">
    <source>
        <dbReference type="SAM" id="MobiDB-lite"/>
    </source>
</evidence>
<name>A0A182D2V9_BLAVI</name>
<reference evidence="2" key="1">
    <citation type="journal article" date="2015" name="Genome Announc.">
        <title>Complete Genome Sequence of the Bacteriochlorophyll b-Producing Photosynthetic Bacterium Blastochloris viridis.</title>
        <authorList>
            <person name="Tsukatani Y."/>
            <person name="Hirose Y."/>
            <person name="Harada J."/>
            <person name="Misawa N."/>
            <person name="Mori K."/>
            <person name="Inoue K."/>
            <person name="Tamiaki H."/>
        </authorList>
    </citation>
    <scope>NUCLEOTIDE SEQUENCE [LARGE SCALE GENOMIC DNA]</scope>
    <source>
        <strain evidence="2">DSM 133</strain>
    </source>
</reference>
<organism evidence="2">
    <name type="scientific">Blastochloris viridis</name>
    <name type="common">Rhodopseudomonas viridis</name>
    <dbReference type="NCBI Taxonomy" id="1079"/>
    <lineage>
        <taxon>Bacteria</taxon>
        <taxon>Pseudomonadati</taxon>
        <taxon>Pseudomonadota</taxon>
        <taxon>Alphaproteobacteria</taxon>
        <taxon>Hyphomicrobiales</taxon>
        <taxon>Blastochloridaceae</taxon>
        <taxon>Blastochloris</taxon>
    </lineage>
</organism>
<gene>
    <name evidence="2" type="ORF">BV133_2196</name>
</gene>
<protein>
    <submittedName>
        <fullName evidence="2">Uncharacterized protein</fullName>
    </submittedName>
</protein>
<feature type="region of interest" description="Disordered" evidence="1">
    <location>
        <begin position="69"/>
        <end position="108"/>
    </location>
</feature>
<dbReference type="AlphaFoldDB" id="A0A182D2V9"/>
<evidence type="ECO:0000313" key="2">
    <source>
        <dbReference type="EMBL" id="BAR99789.1"/>
    </source>
</evidence>
<sequence length="164" mass="18607">MRPFFARPAPNRSRRHLQFTVFWNRGRVVGLPSDPAELGWAAAVCGSAMKSVTGSKVIFRKPYEATSLNVHGPGTRRSENGRSPAGMRLSGRRDAMSGRSRRDRKQLAEKSLIRQRISRRPDGVSPARSARFRMTQVFSLAKPVAIRRGFRRDCFLVLRPWITE</sequence>
<dbReference type="EMBL" id="AP014854">
    <property type="protein sequence ID" value="BAR99789.1"/>
    <property type="molecule type" value="Genomic_DNA"/>
</dbReference>
<accession>A0A182D2V9</accession>